<dbReference type="AlphaFoldDB" id="A0A0U1DKD7"/>
<accession>A0A0U1DKD7</accession>
<feature type="domain" description="Amidohydrolase-related" evidence="2">
    <location>
        <begin position="131"/>
        <end position="385"/>
    </location>
</feature>
<keyword evidence="3" id="KW-0378">Hydrolase</keyword>
<evidence type="ECO:0000259" key="2">
    <source>
        <dbReference type="Pfam" id="PF04909"/>
    </source>
</evidence>
<dbReference type="InterPro" id="IPR032466">
    <property type="entry name" value="Metal_Hydrolase"/>
</dbReference>
<gene>
    <name evidence="3" type="ORF">BN000_04085</name>
</gene>
<evidence type="ECO:0000313" key="3">
    <source>
        <dbReference type="EMBL" id="CQD18161.1"/>
    </source>
</evidence>
<dbReference type="PANTHER" id="PTHR21240:SF28">
    <property type="entry name" value="ISO-OROTATE DECARBOXYLASE (EUROFUNG)"/>
    <property type="match status" value="1"/>
</dbReference>
<sequence>MTSRLGFPVFDGDNHMYETRDALTKFLPPEYHGAIRYVEVDGRTKIATLGQISDYIPNPTFDKVAAPGAQEDYFHNGNPEGKPHREILGKAIDSIPAFREPAPRLALLDEQGIDKSMMYPTLASLVEERFREQPEATHAIIHALNQWLHETWQFDYKGRIFTTPIITLPIVEKAIEELNWVVERGARAILIRPAPVPGLHGPRSFALPEFDPFWKRVVETGVLVIMHASDSGYSRYANDWEGSGEFRPFQPSPFRSYYSLARNPAEDAVAALACHGLLTRFPELRIGMVENGTTWLPRLLENLKDTHKKMPQLYSEDPVEAIRRCIYFNPFWEENVAELAKLVPIDHLFFGSDYPHPEGLADPLTYPERHPELSDDELAIVMGGTLSRMIRVGA</sequence>
<dbReference type="GO" id="GO:0005737">
    <property type="term" value="C:cytoplasm"/>
    <property type="evidence" value="ECO:0007669"/>
    <property type="project" value="TreeGrafter"/>
</dbReference>
<dbReference type="InterPro" id="IPR032465">
    <property type="entry name" value="ACMSD"/>
</dbReference>
<dbReference type="InterPro" id="IPR006680">
    <property type="entry name" value="Amidohydro-rel"/>
</dbReference>
<dbReference type="EMBL" id="CTEC01000002">
    <property type="protein sequence ID" value="CQD18161.1"/>
    <property type="molecule type" value="Genomic_DNA"/>
</dbReference>
<evidence type="ECO:0000313" key="4">
    <source>
        <dbReference type="Proteomes" id="UP000199601"/>
    </source>
</evidence>
<dbReference type="SUPFAM" id="SSF51556">
    <property type="entry name" value="Metallo-dependent hydrolases"/>
    <property type="match status" value="1"/>
</dbReference>
<dbReference type="Proteomes" id="UP000199601">
    <property type="component" value="Unassembled WGS sequence"/>
</dbReference>
<dbReference type="Gene3D" id="3.20.20.140">
    <property type="entry name" value="Metal-dependent hydrolases"/>
    <property type="match status" value="1"/>
</dbReference>
<proteinExistence type="predicted"/>
<name>A0A0U1DKD7_9MYCO</name>
<dbReference type="GO" id="GO:0016787">
    <property type="term" value="F:hydrolase activity"/>
    <property type="evidence" value="ECO:0007669"/>
    <property type="project" value="UniProtKB-KW"/>
</dbReference>
<evidence type="ECO:0000256" key="1">
    <source>
        <dbReference type="ARBA" id="ARBA00023239"/>
    </source>
</evidence>
<dbReference type="RefSeq" id="WP_090422497.1">
    <property type="nucleotide sequence ID" value="NZ_CTEC01000002.1"/>
</dbReference>
<reference evidence="4" key="1">
    <citation type="submission" date="2015-03" db="EMBL/GenBank/DDBJ databases">
        <authorList>
            <person name="Urmite Genomes"/>
        </authorList>
    </citation>
    <scope>NUCLEOTIDE SEQUENCE [LARGE SCALE GENOMIC DNA]</scope>
    <source>
        <strain evidence="4">CSUR P1344</strain>
    </source>
</reference>
<dbReference type="GO" id="GO:0016831">
    <property type="term" value="F:carboxy-lyase activity"/>
    <property type="evidence" value="ECO:0007669"/>
    <property type="project" value="InterPro"/>
</dbReference>
<keyword evidence="1" id="KW-0456">Lyase</keyword>
<dbReference type="PANTHER" id="PTHR21240">
    <property type="entry name" value="2-AMINO-3-CARBOXYLMUCONATE-6-SEMIALDEHYDE DECARBOXYLASE"/>
    <property type="match status" value="1"/>
</dbReference>
<protein>
    <submittedName>
        <fullName evidence="3">Metal-dependent hydrolase</fullName>
    </submittedName>
</protein>
<dbReference type="GO" id="GO:0019748">
    <property type="term" value="P:secondary metabolic process"/>
    <property type="evidence" value="ECO:0007669"/>
    <property type="project" value="TreeGrafter"/>
</dbReference>
<organism evidence="3 4">
    <name type="scientific">Mycobacterium europaeum</name>
    <dbReference type="NCBI Taxonomy" id="761804"/>
    <lineage>
        <taxon>Bacteria</taxon>
        <taxon>Bacillati</taxon>
        <taxon>Actinomycetota</taxon>
        <taxon>Actinomycetes</taxon>
        <taxon>Mycobacteriales</taxon>
        <taxon>Mycobacteriaceae</taxon>
        <taxon>Mycobacterium</taxon>
        <taxon>Mycobacterium simiae complex</taxon>
    </lineage>
</organism>
<dbReference type="Pfam" id="PF04909">
    <property type="entry name" value="Amidohydro_2"/>
    <property type="match status" value="1"/>
</dbReference>
<keyword evidence="4" id="KW-1185">Reference proteome</keyword>